<evidence type="ECO:0000256" key="1">
    <source>
        <dbReference type="ARBA" id="ARBA00008324"/>
    </source>
</evidence>
<evidence type="ECO:0000259" key="3">
    <source>
        <dbReference type="Pfam" id="PF03061"/>
    </source>
</evidence>
<dbReference type="AlphaFoldDB" id="A0AB39BI77"/>
<name>A0AB39BI77_9MICO</name>
<dbReference type="PANTHER" id="PTHR21660:SF1">
    <property type="entry name" value="ACYL-COENZYME A THIOESTERASE 13"/>
    <property type="match status" value="1"/>
</dbReference>
<dbReference type="EC" id="3.1.2.-" evidence="4"/>
<dbReference type="InterPro" id="IPR006683">
    <property type="entry name" value="Thioestr_dom"/>
</dbReference>
<dbReference type="InterPro" id="IPR003736">
    <property type="entry name" value="PAAI_dom"/>
</dbReference>
<evidence type="ECO:0000313" key="4">
    <source>
        <dbReference type="EMBL" id="XDI06105.1"/>
    </source>
</evidence>
<dbReference type="SUPFAM" id="SSF54637">
    <property type="entry name" value="Thioesterase/thiol ester dehydrase-isomerase"/>
    <property type="match status" value="1"/>
</dbReference>
<feature type="domain" description="Thioesterase" evidence="3">
    <location>
        <begin position="77"/>
        <end position="154"/>
    </location>
</feature>
<organism evidence="4">
    <name type="scientific">Herbiconiux sp. A18JL235</name>
    <dbReference type="NCBI Taxonomy" id="3152363"/>
    <lineage>
        <taxon>Bacteria</taxon>
        <taxon>Bacillati</taxon>
        <taxon>Actinomycetota</taxon>
        <taxon>Actinomycetes</taxon>
        <taxon>Micrococcales</taxon>
        <taxon>Microbacteriaceae</taxon>
        <taxon>Herbiconiux</taxon>
    </lineage>
</organism>
<proteinExistence type="inferred from homology"/>
<accession>A0AB39BI77</accession>
<dbReference type="PANTHER" id="PTHR21660">
    <property type="entry name" value="THIOESTERASE SUPERFAMILY MEMBER-RELATED"/>
    <property type="match status" value="1"/>
</dbReference>
<dbReference type="InterPro" id="IPR039298">
    <property type="entry name" value="ACOT13"/>
</dbReference>
<reference evidence="4" key="1">
    <citation type="submission" date="2024-05" db="EMBL/GenBank/DDBJ databases">
        <title>Herbiconiux sp. A18JL235.</title>
        <authorList>
            <person name="Zhang G."/>
        </authorList>
    </citation>
    <scope>NUCLEOTIDE SEQUENCE</scope>
    <source>
        <strain evidence="4">A18JL235</strain>
    </source>
</reference>
<dbReference type="Pfam" id="PF03061">
    <property type="entry name" value="4HBT"/>
    <property type="match status" value="1"/>
</dbReference>
<sequence length="168" mass="17471">MSEDAVHRSRLVEWDDPVAGARQGATMAGIDYLGALARGEISAPPMAKLMGMTLTEVSEGRAVFRCTPDESHYNTIGTVHGGLVCTLLDSAVGCAVQTTLAAGLGYTSIELKVSYLRPLHRHSGEIVCVGTVVKPGRRVAFAEGVVTDASGAVIATASSSLLVFPVEA</sequence>
<dbReference type="NCBIfam" id="TIGR00369">
    <property type="entry name" value="unchar_dom_1"/>
    <property type="match status" value="1"/>
</dbReference>
<keyword evidence="2 4" id="KW-0378">Hydrolase</keyword>
<dbReference type="EMBL" id="CP162511">
    <property type="protein sequence ID" value="XDI06105.1"/>
    <property type="molecule type" value="Genomic_DNA"/>
</dbReference>
<gene>
    <name evidence="4" type="ORF">ABFY20_03115</name>
</gene>
<dbReference type="RefSeq" id="WP_368498494.1">
    <property type="nucleotide sequence ID" value="NZ_CP162511.1"/>
</dbReference>
<comment type="similarity">
    <text evidence="1">Belongs to the thioesterase PaaI family.</text>
</comment>
<protein>
    <submittedName>
        <fullName evidence="4">PaaI family thioesterase</fullName>
        <ecNumber evidence="4">3.1.2.-</ecNumber>
    </submittedName>
</protein>
<dbReference type="InterPro" id="IPR029069">
    <property type="entry name" value="HotDog_dom_sf"/>
</dbReference>
<dbReference type="GO" id="GO:0047617">
    <property type="term" value="F:fatty acyl-CoA hydrolase activity"/>
    <property type="evidence" value="ECO:0007669"/>
    <property type="project" value="InterPro"/>
</dbReference>
<dbReference type="CDD" id="cd03443">
    <property type="entry name" value="PaaI_thioesterase"/>
    <property type="match status" value="1"/>
</dbReference>
<dbReference type="Gene3D" id="3.10.129.10">
    <property type="entry name" value="Hotdog Thioesterase"/>
    <property type="match status" value="1"/>
</dbReference>
<evidence type="ECO:0000256" key="2">
    <source>
        <dbReference type="ARBA" id="ARBA00022801"/>
    </source>
</evidence>